<dbReference type="EMBL" id="MGDZ01000067">
    <property type="protein sequence ID" value="OGL72316.1"/>
    <property type="molecule type" value="Genomic_DNA"/>
</dbReference>
<evidence type="ECO:0000313" key="4">
    <source>
        <dbReference type="Proteomes" id="UP000176303"/>
    </source>
</evidence>
<accession>A0A1F7U248</accession>
<dbReference type="EC" id="3.1.4.58" evidence="2"/>
<dbReference type="GO" id="GO:0004113">
    <property type="term" value="F:2',3'-cyclic-nucleotide 3'-phosphodiesterase activity"/>
    <property type="evidence" value="ECO:0007669"/>
    <property type="project" value="InterPro"/>
</dbReference>
<evidence type="ECO:0000313" key="3">
    <source>
        <dbReference type="EMBL" id="OGL72316.1"/>
    </source>
</evidence>
<proteinExistence type="inferred from homology"/>
<feature type="short sequence motif" description="HXTX 1" evidence="2">
    <location>
        <begin position="44"/>
        <end position="47"/>
    </location>
</feature>
<evidence type="ECO:0000256" key="2">
    <source>
        <dbReference type="HAMAP-Rule" id="MF_01940"/>
    </source>
</evidence>
<sequence>MKKRVFLAVHLPEKLKRELGLVIGEMREKDQRALIKWVNGDGAHITLHFLGDQDEEAIRRISGIVRETAGEYRPTVYALDAVGFFPDAGQPRIIYVAARERDGAMLESLREKIGRRLEQIGIDVDHRTWHPHITLGRIKALGPKSETYASTPVEPREFTVDTVDLTESRLDPAGAIYTVIERFPLHGTGSNS</sequence>
<keyword evidence="3" id="KW-0436">Ligase</keyword>
<reference evidence="3 4" key="1">
    <citation type="journal article" date="2016" name="Nat. Commun.">
        <title>Thousands of microbial genomes shed light on interconnected biogeochemical processes in an aquifer system.</title>
        <authorList>
            <person name="Anantharaman K."/>
            <person name="Brown C.T."/>
            <person name="Hug L.A."/>
            <person name="Sharon I."/>
            <person name="Castelle C.J."/>
            <person name="Probst A.J."/>
            <person name="Thomas B.C."/>
            <person name="Singh A."/>
            <person name="Wilkins M.J."/>
            <person name="Karaoz U."/>
            <person name="Brodie E.L."/>
            <person name="Williams K.H."/>
            <person name="Hubbard S.S."/>
            <person name="Banfield J.F."/>
        </authorList>
    </citation>
    <scope>NUCLEOTIDE SEQUENCE [LARGE SCALE GENOMIC DNA]</scope>
</reference>
<feature type="active site" description="Proton acceptor" evidence="2">
    <location>
        <position position="132"/>
    </location>
</feature>
<dbReference type="AlphaFoldDB" id="A0A1F7U248"/>
<dbReference type="PANTHER" id="PTHR35561:SF1">
    <property type="entry name" value="RNA 2',3'-CYCLIC PHOSPHODIESTERASE"/>
    <property type="match status" value="1"/>
</dbReference>
<dbReference type="NCBIfam" id="TIGR02258">
    <property type="entry name" value="2_5_ligase"/>
    <property type="match status" value="1"/>
</dbReference>
<comment type="caution">
    <text evidence="3">The sequence shown here is derived from an EMBL/GenBank/DDBJ whole genome shotgun (WGS) entry which is preliminary data.</text>
</comment>
<dbReference type="SUPFAM" id="SSF55144">
    <property type="entry name" value="LigT-like"/>
    <property type="match status" value="1"/>
</dbReference>
<comment type="similarity">
    <text evidence="2">Belongs to the 2H phosphoesterase superfamily. ThpR family.</text>
</comment>
<dbReference type="HAMAP" id="MF_01940">
    <property type="entry name" value="RNA_CPDase"/>
    <property type="match status" value="1"/>
</dbReference>
<feature type="active site" description="Proton donor" evidence="2">
    <location>
        <position position="44"/>
    </location>
</feature>
<dbReference type="GO" id="GO:0008664">
    <property type="term" value="F:RNA 2',3'-cyclic 3'-phosphodiesterase activity"/>
    <property type="evidence" value="ECO:0007669"/>
    <property type="project" value="UniProtKB-EC"/>
</dbReference>
<dbReference type="Pfam" id="PF13563">
    <property type="entry name" value="2_5_RNA_ligase2"/>
    <property type="match status" value="1"/>
</dbReference>
<evidence type="ECO:0000256" key="1">
    <source>
        <dbReference type="ARBA" id="ARBA00022801"/>
    </source>
</evidence>
<dbReference type="Proteomes" id="UP000176303">
    <property type="component" value="Unassembled WGS sequence"/>
</dbReference>
<comment type="function">
    <text evidence="2">Hydrolyzes RNA 2',3'-cyclic phosphodiester to an RNA 2'-phosphomonoester.</text>
</comment>
<dbReference type="InterPro" id="IPR009097">
    <property type="entry name" value="Cyclic_Pdiesterase"/>
</dbReference>
<gene>
    <name evidence="3" type="ORF">A3D72_01445</name>
</gene>
<comment type="catalytic activity">
    <reaction evidence="2">
        <text>a 3'-end 2',3'-cyclophospho-ribonucleotide-RNA + H2O = a 3'-end 2'-phospho-ribonucleotide-RNA + H(+)</text>
        <dbReference type="Rhea" id="RHEA:11828"/>
        <dbReference type="Rhea" id="RHEA-COMP:10464"/>
        <dbReference type="Rhea" id="RHEA-COMP:17353"/>
        <dbReference type="ChEBI" id="CHEBI:15377"/>
        <dbReference type="ChEBI" id="CHEBI:15378"/>
        <dbReference type="ChEBI" id="CHEBI:83064"/>
        <dbReference type="ChEBI" id="CHEBI:173113"/>
        <dbReference type="EC" id="3.1.4.58"/>
    </reaction>
</comment>
<dbReference type="GO" id="GO:0016874">
    <property type="term" value="F:ligase activity"/>
    <property type="evidence" value="ECO:0007669"/>
    <property type="project" value="UniProtKB-KW"/>
</dbReference>
<dbReference type="InterPro" id="IPR004175">
    <property type="entry name" value="RNA_CPDase"/>
</dbReference>
<dbReference type="STRING" id="1802391.A3D72_01445"/>
<name>A0A1F7U248_9BACT</name>
<protein>
    <recommendedName>
        <fullName evidence="2">RNA 2',3'-cyclic phosphodiesterase</fullName>
        <shortName evidence="2">RNA 2',3'-CPDase</shortName>
        <ecNumber evidence="2">3.1.4.58</ecNumber>
    </recommendedName>
</protein>
<feature type="short sequence motif" description="HXTX 2" evidence="2">
    <location>
        <begin position="132"/>
        <end position="135"/>
    </location>
</feature>
<dbReference type="PANTHER" id="PTHR35561">
    <property type="entry name" value="RNA 2',3'-CYCLIC PHOSPHODIESTERASE"/>
    <property type="match status" value="1"/>
</dbReference>
<keyword evidence="1 2" id="KW-0378">Hydrolase</keyword>
<dbReference type="Gene3D" id="3.90.1140.10">
    <property type="entry name" value="Cyclic phosphodiesterase"/>
    <property type="match status" value="1"/>
</dbReference>
<organism evidence="3 4">
    <name type="scientific">Candidatus Uhrbacteria bacterium RIFCSPHIGHO2_02_FULL_57_19</name>
    <dbReference type="NCBI Taxonomy" id="1802391"/>
    <lineage>
        <taxon>Bacteria</taxon>
        <taxon>Candidatus Uhriibacteriota</taxon>
    </lineage>
</organism>